<dbReference type="Gene3D" id="3.40.50.150">
    <property type="entry name" value="Vaccinia Virus protein VP39"/>
    <property type="match status" value="1"/>
</dbReference>
<keyword evidence="2" id="KW-1185">Reference proteome</keyword>
<evidence type="ECO:0000313" key="1">
    <source>
        <dbReference type="EMBL" id="KAL3787369.1"/>
    </source>
</evidence>
<comment type="caution">
    <text evidence="1">The sequence shown here is derived from an EMBL/GenBank/DDBJ whole genome shotgun (WGS) entry which is preliminary data.</text>
</comment>
<dbReference type="EMBL" id="JALLPJ020000613">
    <property type="protein sequence ID" value="KAL3787369.1"/>
    <property type="molecule type" value="Genomic_DNA"/>
</dbReference>
<accession>A0ABD3PI57</accession>
<dbReference type="AlphaFoldDB" id="A0ABD3PI57"/>
<dbReference type="InterPro" id="IPR019410">
    <property type="entry name" value="Methyltransf_16"/>
</dbReference>
<protein>
    <recommendedName>
        <fullName evidence="3">Calmodulin-lysine N-methyltransferase</fullName>
    </recommendedName>
</protein>
<evidence type="ECO:0008006" key="3">
    <source>
        <dbReference type="Google" id="ProtNLM"/>
    </source>
</evidence>
<reference evidence="1 2" key="1">
    <citation type="submission" date="2024-10" db="EMBL/GenBank/DDBJ databases">
        <title>Updated reference genomes for cyclostephanoid diatoms.</title>
        <authorList>
            <person name="Roberts W.R."/>
            <person name="Alverson A.J."/>
        </authorList>
    </citation>
    <scope>NUCLEOTIDE SEQUENCE [LARGE SCALE GENOMIC DNA]</scope>
    <source>
        <strain evidence="1 2">AJA010-31</strain>
    </source>
</reference>
<sequence>MASNQAEIPWVDAWIRWERNSKNYDSHDTDDYVVSQDEEPLPPPTECHNFAYKILNDDITLKIEGFHSDSEQTWNSTGLTLWKSSHYLCQYLVDHCKEFMLPASESGIECVDDRQMKVLEVGSGLGRCGMLAHLLSKASGNDTKTVLTDGDTDTLKQLRHNVQNNIDNQDNFECKQLLWGKDNALQFLQKQSEETSKFDLILGSDLLYVTSVIQPLFKTIHELLKPNDGKFFMAHCCRRVGNDVTLDEVLTIAHEMGFMCTEELRNDDDIVLYSFRLLETA</sequence>
<dbReference type="Proteomes" id="UP001530400">
    <property type="component" value="Unassembled WGS sequence"/>
</dbReference>
<gene>
    <name evidence="1" type="ORF">ACHAWO_000579</name>
</gene>
<dbReference type="InterPro" id="IPR029063">
    <property type="entry name" value="SAM-dependent_MTases_sf"/>
</dbReference>
<proteinExistence type="predicted"/>
<evidence type="ECO:0000313" key="2">
    <source>
        <dbReference type="Proteomes" id="UP001530400"/>
    </source>
</evidence>
<dbReference type="PANTHER" id="PTHR14614:SF132">
    <property type="entry name" value="PROTEIN-LYSINE METHYLTRANSFERASE C42C1.13"/>
    <property type="match status" value="1"/>
</dbReference>
<dbReference type="CDD" id="cd02440">
    <property type="entry name" value="AdoMet_MTases"/>
    <property type="match status" value="1"/>
</dbReference>
<dbReference type="Pfam" id="PF10294">
    <property type="entry name" value="Methyltransf_16"/>
    <property type="match status" value="1"/>
</dbReference>
<dbReference type="PANTHER" id="PTHR14614">
    <property type="entry name" value="HEPATOCELLULAR CARCINOMA-ASSOCIATED ANTIGEN"/>
    <property type="match status" value="1"/>
</dbReference>
<organism evidence="1 2">
    <name type="scientific">Cyclotella atomus</name>
    <dbReference type="NCBI Taxonomy" id="382360"/>
    <lineage>
        <taxon>Eukaryota</taxon>
        <taxon>Sar</taxon>
        <taxon>Stramenopiles</taxon>
        <taxon>Ochrophyta</taxon>
        <taxon>Bacillariophyta</taxon>
        <taxon>Coscinodiscophyceae</taxon>
        <taxon>Thalassiosirophycidae</taxon>
        <taxon>Stephanodiscales</taxon>
        <taxon>Stephanodiscaceae</taxon>
        <taxon>Cyclotella</taxon>
    </lineage>
</organism>
<name>A0ABD3PI57_9STRA</name>
<dbReference type="SUPFAM" id="SSF53335">
    <property type="entry name" value="S-adenosyl-L-methionine-dependent methyltransferases"/>
    <property type="match status" value="1"/>
</dbReference>